<comment type="similarity">
    <text evidence="4">Belongs to the ubiquitin-conjugating enzyme family. UEV subfamily.</text>
</comment>
<keyword evidence="21" id="KW-1185">Reference proteome</keyword>
<dbReference type="Pfam" id="PF05743">
    <property type="entry name" value="UEV"/>
    <property type="match status" value="1"/>
</dbReference>
<dbReference type="GO" id="GO:0015031">
    <property type="term" value="P:protein transport"/>
    <property type="evidence" value="ECO:0007669"/>
    <property type="project" value="UniProtKB-KW"/>
</dbReference>
<dbReference type="InterPro" id="IPR029056">
    <property type="entry name" value="Ribokinase-like"/>
</dbReference>
<dbReference type="FunFam" id="3.40.1190.20:FF:000006">
    <property type="entry name" value="Adenosine kinase 2"/>
    <property type="match status" value="1"/>
</dbReference>
<evidence type="ECO:0000256" key="6">
    <source>
        <dbReference type="ARBA" id="ARBA00012119"/>
    </source>
</evidence>
<dbReference type="InterPro" id="IPR002173">
    <property type="entry name" value="Carboh/pur_kinase_PfkB_CS"/>
</dbReference>
<dbReference type="PANTHER" id="PTHR45769">
    <property type="entry name" value="ADENOSINE KINASE"/>
    <property type="match status" value="1"/>
</dbReference>
<dbReference type="FunFam" id="3.30.1110.10:FF:000001">
    <property type="entry name" value="Adenosine kinase a"/>
    <property type="match status" value="1"/>
</dbReference>
<dbReference type="CDD" id="cd11685">
    <property type="entry name" value="UEV_TSG101-like"/>
    <property type="match status" value="1"/>
</dbReference>
<keyword evidence="15" id="KW-0653">Protein transport</keyword>
<dbReference type="InterPro" id="IPR001805">
    <property type="entry name" value="Adenokinase"/>
</dbReference>
<dbReference type="InterPro" id="IPR037202">
    <property type="entry name" value="ESCRT_assembly_dom"/>
</dbReference>
<feature type="domain" description="UEV" evidence="19">
    <location>
        <begin position="2"/>
        <end position="145"/>
    </location>
</feature>
<dbReference type="Ensembl" id="ENSEBUT00000026592.1">
    <property type="protein sequence ID" value="ENSEBUP00000026017.1"/>
    <property type="gene ID" value="ENSEBUG00000016031.1"/>
</dbReference>
<keyword evidence="16 18" id="KW-0175">Coiled coil</keyword>
<dbReference type="InterPro" id="IPR016135">
    <property type="entry name" value="UBQ-conjugating_enzyme/RWD"/>
</dbReference>
<dbReference type="InterPro" id="IPR008883">
    <property type="entry name" value="UEV_N"/>
</dbReference>
<dbReference type="Gene3D" id="6.10.140.820">
    <property type="match status" value="1"/>
</dbReference>
<evidence type="ECO:0000256" key="2">
    <source>
        <dbReference type="ARBA" id="ARBA00004177"/>
    </source>
</evidence>
<keyword evidence="7" id="KW-0813">Transport</keyword>
<dbReference type="SUPFAM" id="SSF54495">
    <property type="entry name" value="UBC-like"/>
    <property type="match status" value="1"/>
</dbReference>
<evidence type="ECO:0000313" key="20">
    <source>
        <dbReference type="Ensembl" id="ENSEBUP00000026017.1"/>
    </source>
</evidence>
<feature type="coiled-coil region" evidence="18">
    <location>
        <begin position="274"/>
        <end position="315"/>
    </location>
</feature>
<proteinExistence type="inferred from homology"/>
<organism evidence="20 21">
    <name type="scientific">Eptatretus burgeri</name>
    <name type="common">Inshore hagfish</name>
    <dbReference type="NCBI Taxonomy" id="7764"/>
    <lineage>
        <taxon>Eukaryota</taxon>
        <taxon>Metazoa</taxon>
        <taxon>Chordata</taxon>
        <taxon>Craniata</taxon>
        <taxon>Vertebrata</taxon>
        <taxon>Cyclostomata</taxon>
        <taxon>Myxini</taxon>
        <taxon>Myxiniformes</taxon>
        <taxon>Myxinidae</taxon>
        <taxon>Eptatretinae</taxon>
        <taxon>Eptatretus</taxon>
    </lineage>
</organism>
<dbReference type="InterPro" id="IPR017916">
    <property type="entry name" value="SB_dom"/>
</dbReference>
<dbReference type="Gene3D" id="3.30.1110.10">
    <property type="match status" value="1"/>
</dbReference>
<evidence type="ECO:0000313" key="21">
    <source>
        <dbReference type="Proteomes" id="UP000694388"/>
    </source>
</evidence>
<name>A0A8C4R7E5_EPTBU</name>
<dbReference type="GO" id="GO:0005524">
    <property type="term" value="F:ATP binding"/>
    <property type="evidence" value="ECO:0007669"/>
    <property type="project" value="UniProtKB-KW"/>
</dbReference>
<accession>A0A8C4R7E5</accession>
<dbReference type="Pfam" id="PF00294">
    <property type="entry name" value="PfkB"/>
    <property type="match status" value="1"/>
</dbReference>
<comment type="cofactor">
    <cofactor evidence="1">
        <name>Mg(2+)</name>
        <dbReference type="ChEBI" id="CHEBI:18420"/>
    </cofactor>
</comment>
<dbReference type="PROSITE" id="PS51322">
    <property type="entry name" value="UEV"/>
    <property type="match status" value="1"/>
</dbReference>
<keyword evidence="9" id="KW-0660">Purine salvage</keyword>
<evidence type="ECO:0000256" key="4">
    <source>
        <dbReference type="ARBA" id="ARBA00009594"/>
    </source>
</evidence>
<dbReference type="SMART" id="SM00212">
    <property type="entry name" value="UBCc"/>
    <property type="match status" value="1"/>
</dbReference>
<evidence type="ECO:0000256" key="3">
    <source>
        <dbReference type="ARBA" id="ARBA00004801"/>
    </source>
</evidence>
<evidence type="ECO:0000256" key="5">
    <source>
        <dbReference type="ARBA" id="ARBA00010688"/>
    </source>
</evidence>
<dbReference type="PANTHER" id="PTHR45769:SF3">
    <property type="entry name" value="ADENOSINE KINASE"/>
    <property type="match status" value="1"/>
</dbReference>
<dbReference type="EC" id="2.7.1.20" evidence="6"/>
<feature type="active site" description="Proton acceptor" evidence="17">
    <location>
        <position position="732"/>
    </location>
</feature>
<dbReference type="Pfam" id="PF09454">
    <property type="entry name" value="Vps23_core"/>
    <property type="match status" value="1"/>
</dbReference>
<sequence>MATNEGAIKKMLQKYKYKDLTMREVLSTIALYKDLKAVPDNYVFNDGIMKELVSLSGTIPVPYKGNVYNIPVQLWLFDTHPYNPPICFVKPTNSMMIKQSKHVDANGRIYLPYLHEWKPNTSDILGLIQVMVVVFAEEPPVFSRSANAAPNPPYGSGYTSYPAVSHPSTSYTPMPMPATPPTFPPSYPATPGGYIQYKYPGHVTPYPSQPVYNQPSPVNVVPRQDGTITEDHIRISLESAITDKLRRRFGEEMSRGQAELEALKRTEDDLYKGRQKLTNMVENLDKEIEEVDHNIELLQRKDKELTDTLKRIEEQTTNDDIDEAVVTTTPLYRQILVLYAEENATEDTIFYLGEALRRGVIDLDAFLKTTAEGRQRGDEPRTTKRRKMEVGERLNSLVNKKVDATRSREAKDSIEESEDRRVGEIDCKTDIGAMPSLAKNVLFGMGNPLLDISAAVNEEFLKKYGLKADDQILAGEEHKEIFEDMVNKFSVEYIAGGSTQNSMRLAQWLIGEPKQAATFFGSIGQDEFGRKLQEKAKSSHLDAHYYKHPTSSTGTCAVCITGKKRSLVAHLAAANLYNKAEHLNLPENWELVKKSHVFYIAGFFLTASPEAAMDVATWAKENNGIFCLNLSAPFIPKCFTKQLLDILPLTDILFGNETEAGAFAELQNFQTNSVNEIARLTQALPKESSRPRLVVFTQGEFNTIVATDNKVIEFPVIPIKPDDIVDTNGAGDAFVGGFLSQLVQSKPLERCIEGAHYAANVIIQNVGCTHPSEPNFH</sequence>
<reference evidence="20" key="1">
    <citation type="submission" date="2025-08" db="UniProtKB">
        <authorList>
            <consortium name="Ensembl"/>
        </authorList>
    </citation>
    <scope>IDENTIFICATION</scope>
</reference>
<dbReference type="CDD" id="cd01168">
    <property type="entry name" value="adenosine_kinase"/>
    <property type="match status" value="1"/>
</dbReference>
<dbReference type="GO" id="GO:0044209">
    <property type="term" value="P:AMP salvage"/>
    <property type="evidence" value="ECO:0007669"/>
    <property type="project" value="UniProtKB-UniPathway"/>
</dbReference>
<evidence type="ECO:0000256" key="8">
    <source>
        <dbReference type="ARBA" id="ARBA00022679"/>
    </source>
</evidence>
<dbReference type="GO" id="GO:0005634">
    <property type="term" value="C:nucleus"/>
    <property type="evidence" value="ECO:0007669"/>
    <property type="project" value="TreeGrafter"/>
</dbReference>
<dbReference type="GO" id="GO:0005768">
    <property type="term" value="C:endosome"/>
    <property type="evidence" value="ECO:0007669"/>
    <property type="project" value="UniProtKB-SubCell"/>
</dbReference>
<comment type="pathway">
    <text evidence="3">Purine metabolism; AMP biosynthesis via salvage pathway; AMP from adenosine: step 1/1.</text>
</comment>
<dbReference type="UniPathway" id="UPA00588">
    <property type="reaction ID" value="UER00659"/>
</dbReference>
<dbReference type="SUPFAM" id="SSF140111">
    <property type="entry name" value="Endosomal sorting complex assembly domain"/>
    <property type="match status" value="1"/>
</dbReference>
<evidence type="ECO:0000259" key="19">
    <source>
        <dbReference type="PROSITE" id="PS51322"/>
    </source>
</evidence>
<dbReference type="Proteomes" id="UP000694388">
    <property type="component" value="Unplaced"/>
</dbReference>
<dbReference type="GeneTree" id="ENSGT00390000014320"/>
<dbReference type="PROSITE" id="PS00584">
    <property type="entry name" value="PFKB_KINASES_2"/>
    <property type="match status" value="1"/>
</dbReference>
<dbReference type="GO" id="GO:0005829">
    <property type="term" value="C:cytosol"/>
    <property type="evidence" value="ECO:0007669"/>
    <property type="project" value="TreeGrafter"/>
</dbReference>
<keyword evidence="11" id="KW-0967">Endosome</keyword>
<evidence type="ECO:0000256" key="12">
    <source>
        <dbReference type="ARBA" id="ARBA00022777"/>
    </source>
</evidence>
<evidence type="ECO:0000256" key="9">
    <source>
        <dbReference type="ARBA" id="ARBA00022726"/>
    </source>
</evidence>
<evidence type="ECO:0000256" key="17">
    <source>
        <dbReference type="PIRSR" id="PIRSR601805-1"/>
    </source>
</evidence>
<protein>
    <recommendedName>
        <fullName evidence="6">adenosine kinase</fullName>
        <ecNumber evidence="6">2.7.1.20</ecNumber>
    </recommendedName>
</protein>
<comment type="similarity">
    <text evidence="5">Belongs to the carbohydrate kinase PfkB family.</text>
</comment>
<evidence type="ECO:0000256" key="15">
    <source>
        <dbReference type="ARBA" id="ARBA00022927"/>
    </source>
</evidence>
<dbReference type="GO" id="GO:0006169">
    <property type="term" value="P:adenosine salvage"/>
    <property type="evidence" value="ECO:0007669"/>
    <property type="project" value="UniProtKB-ARBA"/>
</dbReference>
<dbReference type="GO" id="GO:0006144">
    <property type="term" value="P:purine nucleobase metabolic process"/>
    <property type="evidence" value="ECO:0007669"/>
    <property type="project" value="TreeGrafter"/>
</dbReference>
<evidence type="ECO:0000256" key="7">
    <source>
        <dbReference type="ARBA" id="ARBA00022448"/>
    </source>
</evidence>
<keyword evidence="10" id="KW-0547">Nucleotide-binding</keyword>
<dbReference type="GO" id="GO:0004001">
    <property type="term" value="F:adenosine kinase activity"/>
    <property type="evidence" value="ECO:0007669"/>
    <property type="project" value="UniProtKB-EC"/>
</dbReference>
<keyword evidence="8" id="KW-0808">Transferase</keyword>
<keyword evidence="12" id="KW-0418">Kinase</keyword>
<reference evidence="20" key="2">
    <citation type="submission" date="2025-09" db="UniProtKB">
        <authorList>
            <consortium name="Ensembl"/>
        </authorList>
    </citation>
    <scope>IDENTIFICATION</scope>
</reference>
<evidence type="ECO:0000256" key="13">
    <source>
        <dbReference type="ARBA" id="ARBA00022840"/>
    </source>
</evidence>
<comment type="subcellular location">
    <subcellularLocation>
        <location evidence="2">Endosome</location>
    </subcellularLocation>
</comment>
<evidence type="ECO:0000256" key="18">
    <source>
        <dbReference type="SAM" id="Coils"/>
    </source>
</evidence>
<evidence type="ECO:0000256" key="16">
    <source>
        <dbReference type="ARBA" id="ARBA00023054"/>
    </source>
</evidence>
<evidence type="ECO:0000256" key="11">
    <source>
        <dbReference type="ARBA" id="ARBA00022753"/>
    </source>
</evidence>
<dbReference type="Gene3D" id="3.40.1190.20">
    <property type="match status" value="1"/>
</dbReference>
<evidence type="ECO:0000256" key="14">
    <source>
        <dbReference type="ARBA" id="ARBA00022842"/>
    </source>
</evidence>
<keyword evidence="14" id="KW-0460">Magnesium</keyword>
<evidence type="ECO:0000256" key="1">
    <source>
        <dbReference type="ARBA" id="ARBA00001946"/>
    </source>
</evidence>
<keyword evidence="13" id="KW-0067">ATP-binding</keyword>
<dbReference type="Gene3D" id="6.10.250.370">
    <property type="match status" value="1"/>
</dbReference>
<dbReference type="AlphaFoldDB" id="A0A8C4R7E5"/>
<dbReference type="Gene3D" id="3.10.110.10">
    <property type="entry name" value="Ubiquitin Conjugating Enzyme"/>
    <property type="match status" value="1"/>
</dbReference>
<evidence type="ECO:0000256" key="10">
    <source>
        <dbReference type="ARBA" id="ARBA00022741"/>
    </source>
</evidence>
<dbReference type="PRINTS" id="PR00989">
    <property type="entry name" value="ADENOKINASE"/>
</dbReference>
<dbReference type="SUPFAM" id="SSF53613">
    <property type="entry name" value="Ribokinase-like"/>
    <property type="match status" value="1"/>
</dbReference>
<dbReference type="InterPro" id="IPR011611">
    <property type="entry name" value="PfkB_dom"/>
</dbReference>